<dbReference type="RefSeq" id="WP_208239775.1">
    <property type="nucleotide sequence ID" value="NZ_BAAAQU010000002.1"/>
</dbReference>
<dbReference type="AlphaFoldDB" id="A0A939QEW9"/>
<organism evidence="1 2">
    <name type="scientific">Leucobacter tardus</name>
    <dbReference type="NCBI Taxonomy" id="501483"/>
    <lineage>
        <taxon>Bacteria</taxon>
        <taxon>Bacillati</taxon>
        <taxon>Actinomycetota</taxon>
        <taxon>Actinomycetes</taxon>
        <taxon>Micrococcales</taxon>
        <taxon>Microbacteriaceae</taxon>
        <taxon>Leucobacter</taxon>
    </lineage>
</organism>
<dbReference type="Pfam" id="PF13489">
    <property type="entry name" value="Methyltransf_23"/>
    <property type="match status" value="1"/>
</dbReference>
<dbReference type="CDD" id="cd02440">
    <property type="entry name" value="AdoMet_MTases"/>
    <property type="match status" value="1"/>
</dbReference>
<keyword evidence="1" id="KW-0808">Transferase</keyword>
<gene>
    <name evidence="1" type="ORF">J4H85_11560</name>
</gene>
<protein>
    <submittedName>
        <fullName evidence="1">Class I SAM-dependent methyltransferase</fullName>
    </submittedName>
</protein>
<dbReference type="SUPFAM" id="SSF53335">
    <property type="entry name" value="S-adenosyl-L-methionine-dependent methyltransferases"/>
    <property type="match status" value="1"/>
</dbReference>
<dbReference type="Proteomes" id="UP000668403">
    <property type="component" value="Unassembled WGS sequence"/>
</dbReference>
<dbReference type="GO" id="GO:0008168">
    <property type="term" value="F:methyltransferase activity"/>
    <property type="evidence" value="ECO:0007669"/>
    <property type="project" value="UniProtKB-KW"/>
</dbReference>
<name>A0A939QEW9_9MICO</name>
<accession>A0A939QEW9</accession>
<dbReference type="Gene3D" id="3.40.50.150">
    <property type="entry name" value="Vaccinia Virus protein VP39"/>
    <property type="match status" value="1"/>
</dbReference>
<reference evidence="1" key="1">
    <citation type="submission" date="2021-03" db="EMBL/GenBank/DDBJ databases">
        <title>Leucobacter chromiisoli sp. nov., isolated from chromium-containing soil of chemical plant.</title>
        <authorList>
            <person name="Xu Z."/>
        </authorList>
    </citation>
    <scope>NUCLEOTIDE SEQUENCE</scope>
    <source>
        <strain evidence="1">K 70/01</strain>
    </source>
</reference>
<keyword evidence="2" id="KW-1185">Reference proteome</keyword>
<dbReference type="InterPro" id="IPR029063">
    <property type="entry name" value="SAM-dependent_MTases_sf"/>
</dbReference>
<evidence type="ECO:0000313" key="1">
    <source>
        <dbReference type="EMBL" id="MBO2990631.1"/>
    </source>
</evidence>
<dbReference type="EMBL" id="JAGFBF010000005">
    <property type="protein sequence ID" value="MBO2990631.1"/>
    <property type="molecule type" value="Genomic_DNA"/>
</dbReference>
<evidence type="ECO:0000313" key="2">
    <source>
        <dbReference type="Proteomes" id="UP000668403"/>
    </source>
</evidence>
<proteinExistence type="predicted"/>
<keyword evidence="1" id="KW-0489">Methyltransferase</keyword>
<sequence length="249" mass="27116">METSRYRKDAEAAYAATASAYDLFALPNRSTIETALEAALPHLHREHGPILDIGAGSGANSAFLLERRDTGDIVALEPSRAMRSLLLGRIAAHPEWFSRITVRPESFFDADLPRTIGGALALGMIGHFDAGERAAVLAELARRLPSGCAVLLDAPDPAPPHRVEPEEFTVATVGAITYRGIAEAWPEGGEAMRWRVTYLSLEGERVLTEDTVEHRYFHPTREVLRAEAAGAGFTARTLPDSSCLLCVRR</sequence>
<comment type="caution">
    <text evidence="1">The sequence shown here is derived from an EMBL/GenBank/DDBJ whole genome shotgun (WGS) entry which is preliminary data.</text>
</comment>
<dbReference type="GO" id="GO:0032259">
    <property type="term" value="P:methylation"/>
    <property type="evidence" value="ECO:0007669"/>
    <property type="project" value="UniProtKB-KW"/>
</dbReference>